<dbReference type="InterPro" id="IPR023393">
    <property type="entry name" value="START-like_dom_sf"/>
</dbReference>
<dbReference type="Pfam" id="PF07883">
    <property type="entry name" value="Cupin_2"/>
    <property type="match status" value="1"/>
</dbReference>
<proteinExistence type="predicted"/>
<evidence type="ECO:0000313" key="5">
    <source>
        <dbReference type="Proteomes" id="UP000199207"/>
    </source>
</evidence>
<protein>
    <submittedName>
        <fullName evidence="4">Aromatase</fullName>
    </submittedName>
</protein>
<reference evidence="4 5" key="1">
    <citation type="submission" date="2016-10" db="EMBL/GenBank/DDBJ databases">
        <authorList>
            <person name="de Groot N.N."/>
        </authorList>
    </citation>
    <scope>NUCLEOTIDE SEQUENCE [LARGE SCALE GENOMIC DNA]</scope>
    <source>
        <strain evidence="4 5">CGMCC 4.5739</strain>
    </source>
</reference>
<dbReference type="SUPFAM" id="SSF51182">
    <property type="entry name" value="RmlC-like cupins"/>
    <property type="match status" value="1"/>
</dbReference>
<dbReference type="InterPro" id="IPR013096">
    <property type="entry name" value="Cupin_2"/>
</dbReference>
<sequence length="303" mass="33061">MIGHTDNSVEIAAPLDFVWTRTNDLANWPRLFSEYATVEILDQTGNSATFRLTMHPDEQGRVWSWVSERTWDREAGVVRARRVETGPFEFMNITWTYQELAPDLTRMRWVQDFWMRPDAPVDTAGMTDRINRNTVQQMALIRARVEGARRAVIGFGDVPANRKRGGDLRTMVAPGTVGSSSGFCGAVRLGPGESVSEHYHPYSEEYLFVAEGTLRVDLDGEPVEVPAEHALLIPRNVRHRLTNAAGGPALAVFQLSPLAPAPHLGHVDTEPYPDGTVPPAAGAAAAAGAATGARAGEHTVVTA</sequence>
<dbReference type="CDD" id="cd08860">
    <property type="entry name" value="TcmN_ARO-CYC_like"/>
    <property type="match status" value="1"/>
</dbReference>
<dbReference type="CDD" id="cd06991">
    <property type="entry name" value="cupin_TcmJ-like"/>
    <property type="match status" value="1"/>
</dbReference>
<dbReference type="AlphaFoldDB" id="A0A1I1LCL5"/>
<keyword evidence="5" id="KW-1185">Reference proteome</keyword>
<dbReference type="SUPFAM" id="SSF55961">
    <property type="entry name" value="Bet v1-like"/>
    <property type="match status" value="1"/>
</dbReference>
<dbReference type="EMBL" id="FOLM01000005">
    <property type="protein sequence ID" value="SFC70726.1"/>
    <property type="molecule type" value="Genomic_DNA"/>
</dbReference>
<evidence type="ECO:0000313" key="4">
    <source>
        <dbReference type="EMBL" id="SFC70726.1"/>
    </source>
</evidence>
<dbReference type="InterPro" id="IPR052044">
    <property type="entry name" value="PKS_Associated_Protein"/>
</dbReference>
<organism evidence="4 5">
    <name type="scientific">Streptomyces aidingensis</name>
    <dbReference type="NCBI Taxonomy" id="910347"/>
    <lineage>
        <taxon>Bacteria</taxon>
        <taxon>Bacillati</taxon>
        <taxon>Actinomycetota</taxon>
        <taxon>Actinomycetes</taxon>
        <taxon>Kitasatosporales</taxon>
        <taxon>Streptomycetaceae</taxon>
        <taxon>Streptomyces</taxon>
    </lineage>
</organism>
<gene>
    <name evidence="4" type="ORF">SAMN05421773_105155</name>
</gene>
<dbReference type="Gene3D" id="2.60.120.10">
    <property type="entry name" value="Jelly Rolls"/>
    <property type="match status" value="1"/>
</dbReference>
<dbReference type="PANTHER" id="PTHR36114:SF1">
    <property type="entry name" value="16.7 KDA PROTEIN IN WHIE LOCUS"/>
    <property type="match status" value="1"/>
</dbReference>
<dbReference type="InterPro" id="IPR005031">
    <property type="entry name" value="COQ10_START"/>
</dbReference>
<dbReference type="InterPro" id="IPR014710">
    <property type="entry name" value="RmlC-like_jellyroll"/>
</dbReference>
<dbReference type="Proteomes" id="UP000199207">
    <property type="component" value="Unassembled WGS sequence"/>
</dbReference>
<dbReference type="Pfam" id="PF03364">
    <property type="entry name" value="Polyketide_cyc"/>
    <property type="match status" value="1"/>
</dbReference>
<feature type="region of interest" description="Disordered" evidence="1">
    <location>
        <begin position="264"/>
        <end position="283"/>
    </location>
</feature>
<dbReference type="RefSeq" id="WP_093838731.1">
    <property type="nucleotide sequence ID" value="NZ_FOLM01000005.1"/>
</dbReference>
<dbReference type="InterPro" id="IPR011051">
    <property type="entry name" value="RmlC_Cupin_sf"/>
</dbReference>
<name>A0A1I1LCL5_9ACTN</name>
<dbReference type="PANTHER" id="PTHR36114">
    <property type="entry name" value="16.7 KDA PROTEIN IN WHIE LOCUS"/>
    <property type="match status" value="1"/>
</dbReference>
<feature type="domain" description="Coenzyme Q-binding protein COQ10 START" evidence="2">
    <location>
        <begin position="11"/>
        <end position="120"/>
    </location>
</feature>
<dbReference type="Gene3D" id="3.30.530.20">
    <property type="match status" value="1"/>
</dbReference>
<dbReference type="OrthoDB" id="156693at2"/>
<evidence type="ECO:0000259" key="3">
    <source>
        <dbReference type="Pfam" id="PF07883"/>
    </source>
</evidence>
<feature type="domain" description="Cupin type-2" evidence="3">
    <location>
        <begin position="187"/>
        <end position="251"/>
    </location>
</feature>
<evidence type="ECO:0000259" key="2">
    <source>
        <dbReference type="Pfam" id="PF03364"/>
    </source>
</evidence>
<accession>A0A1I1LCL5</accession>
<dbReference type="STRING" id="910347.SAMN05421773_105155"/>
<evidence type="ECO:0000256" key="1">
    <source>
        <dbReference type="SAM" id="MobiDB-lite"/>
    </source>
</evidence>